<evidence type="ECO:0000256" key="1">
    <source>
        <dbReference type="ARBA" id="ARBA00004240"/>
    </source>
</evidence>
<evidence type="ECO:0000313" key="5">
    <source>
        <dbReference type="EMBL" id="QTA78700.1"/>
    </source>
</evidence>
<name>A0A975B4L0_9BACT</name>
<proteinExistence type="predicted"/>
<keyword evidence="6" id="KW-1185">Reference proteome</keyword>
<dbReference type="Gene3D" id="3.40.50.1820">
    <property type="entry name" value="alpha/beta hydrolase"/>
    <property type="match status" value="1"/>
</dbReference>
<organism evidence="5 6">
    <name type="scientific">Desulfonema limicola</name>
    <dbReference type="NCBI Taxonomy" id="45656"/>
    <lineage>
        <taxon>Bacteria</taxon>
        <taxon>Pseudomonadati</taxon>
        <taxon>Thermodesulfobacteriota</taxon>
        <taxon>Desulfobacteria</taxon>
        <taxon>Desulfobacterales</taxon>
        <taxon>Desulfococcaceae</taxon>
        <taxon>Desulfonema</taxon>
    </lineage>
</organism>
<dbReference type="GO" id="GO:0016787">
    <property type="term" value="F:hydrolase activity"/>
    <property type="evidence" value="ECO:0007669"/>
    <property type="project" value="UniProtKB-KW"/>
</dbReference>
<dbReference type="EMBL" id="CP061799">
    <property type="protein sequence ID" value="QTA78700.1"/>
    <property type="molecule type" value="Genomic_DNA"/>
</dbReference>
<dbReference type="InterPro" id="IPR029058">
    <property type="entry name" value="AB_hydrolase_fold"/>
</dbReference>
<reference evidence="5" key="1">
    <citation type="journal article" date="2021" name="Microb. Physiol.">
        <title>Proteogenomic Insights into the Physiology of Marine, Sulfate-Reducing, Filamentous Desulfonema limicola and Desulfonema magnum.</title>
        <authorList>
            <person name="Schnaars V."/>
            <person name="Wohlbrand L."/>
            <person name="Scheve S."/>
            <person name="Hinrichs C."/>
            <person name="Reinhardt R."/>
            <person name="Rabus R."/>
        </authorList>
    </citation>
    <scope>NUCLEOTIDE SEQUENCE</scope>
    <source>
        <strain evidence="5">5ac10</strain>
    </source>
</reference>
<dbReference type="PANTHER" id="PTHR48182">
    <property type="entry name" value="PROTEIN SERAC1"/>
    <property type="match status" value="1"/>
</dbReference>
<dbReference type="RefSeq" id="WP_207690528.1">
    <property type="nucleotide sequence ID" value="NZ_CP061799.1"/>
</dbReference>
<accession>A0A975B4L0</accession>
<keyword evidence="3" id="KW-0256">Endoplasmic reticulum</keyword>
<dbReference type="Proteomes" id="UP000663720">
    <property type="component" value="Chromosome"/>
</dbReference>
<evidence type="ECO:0000256" key="3">
    <source>
        <dbReference type="ARBA" id="ARBA00022824"/>
    </source>
</evidence>
<keyword evidence="4" id="KW-0472">Membrane</keyword>
<comment type="subcellular location">
    <subcellularLocation>
        <location evidence="1">Endoplasmic reticulum</location>
    </subcellularLocation>
    <subcellularLocation>
        <location evidence="2">Membrane</location>
    </subcellularLocation>
</comment>
<dbReference type="KEGG" id="dli:dnl_09300"/>
<evidence type="ECO:0000256" key="4">
    <source>
        <dbReference type="ARBA" id="ARBA00023136"/>
    </source>
</evidence>
<keyword evidence="5" id="KW-0378">Hydrolase</keyword>
<dbReference type="GO" id="GO:0016020">
    <property type="term" value="C:membrane"/>
    <property type="evidence" value="ECO:0007669"/>
    <property type="project" value="UniProtKB-SubCell"/>
</dbReference>
<sequence length="1532" mass="175868">MKADIYEYRKWDNNDAAIVFIHGFSGDIEKTWGKFPEYLLNNQEIFSWNIFSIGYTTTLIPFESKGLWTAYPGILSLADALRTKMEAPPFNKYKEIAFISHSMGGIILQQTLVDSPGLVKNTSFVFCFGTPSLGLTKASAFMHLFRRRQIQDMNSKGDLIQRLRREWGNKIGIDNPPFYFRSITGMQDEFVNTYASQTPFPQKMNKTIPGNHLSIVKPDSPDHEAVQIVVNALIQSQGKKLKFDRENLLKPNKIWPFSNPINTDKACYCIDLEQEKIYQINEKISFSLQLSALNSWNIFKIDEHDKGISLNSLVSTIDHFDIDQIKQYLNDENNSQFMFGRYLYKNIFNDIPFSQIRPQTGETQLLFITSDNYFSRLPWHLLADRRGFLTNCSVSICPDLPEKDAELPKNPILLAVSSYPVEKKPEMEIHIKNLKKMLIAHDSSSPPGEKRLTMNPVERKMLLAHDSNFLPGERFISAQFLTEFKRKLKEISPQAIYLNTPFTGTAYNPKIVFNDNNELAEMQVTELAELLEQKDRKPIVLYLNSFEGSASVITGAARILLHQVPAVIAVRSPALGKAALKQALMFWHGLFIRGLPPHKIISKMAWNTSELSLNIPDPRWAVPILYRNYDKWKSYPPKTIKRDERDPYWSFKLDRVQQFTRVFSQVFDMFHEKKPKSCAYLWYGKPDQGVDIFLNRLKVEFQEKLKQVGMIVKNPIWPHIIDKPEKSYSQMMCQAFGTEDLKQIPMKIREQLNLMGDKKGLVYIGHEPVRYEYQCSPENLETYIKWWDSEFVKLLPEKTYSLLGIPFINSDPKKFLNLLTETLKLDRIDLKRTVFQILDELDCIELNDLITFVKTHNILIPEENRNMILSKILDNTNGQYNKVIDELQKHENKIWKKSVSDDTEEIIIKDDAKNIISYNLRKKASPKEILLGGITTISINWEPFETDSDATIIEIPAFETDLSLFLHVPPGFECIGPSAISIPLEPPTVKLSQQASFRLRATDPVPSTTATIELQTKSGLQKKIPITLQVAELDQEEIFYEPVSVKSRPVPHPDITFLVHSFYDHAKSTLTFQYSLRRFGITSDETFNLQSRSVSADWINRIDRQLSMVITTSQNGNSEETSNRLKLFGQELAYHLFPDNMWQKFTEIGSRTMLILSQDRIRLPWELLHDGKSFLGQKLIIGRWPRKLNDQRPYEFPIGQLSIAYFSGVEDTGIWQKMMQPPENNAPQTEILPCGTLPGIDTFHSLHGLHLLRRGIRPDEQPDCLPELRDRKECETSMDTEKDEIELGQTRLYLSSNRPMVSLSYLNSRLSGLTNLEQRWASSFISAGASAFVGPMWMVTPAVEAAFVRGFYSALWTGQSLGTAFRLGQKLARSAVPDSLDWMAYVLYGDPMARPYRPVKGDGYAVVQPVGRDIEDPVHPGEKIVFRVSLQRSPPVWNNNRLVEISKELSYENLQAHIITFDLPVEPESTIKMYNVGGDYRGWFTLLIPENKIAKPSPVQIHLTENDESVKTINFSLNIELSEKTVNRGFEA</sequence>
<gene>
    <name evidence="5" type="ORF">dnl_09300</name>
</gene>
<dbReference type="PANTHER" id="PTHR48182:SF2">
    <property type="entry name" value="PROTEIN SERAC1"/>
    <property type="match status" value="1"/>
</dbReference>
<evidence type="ECO:0000256" key="2">
    <source>
        <dbReference type="ARBA" id="ARBA00004370"/>
    </source>
</evidence>
<evidence type="ECO:0000313" key="6">
    <source>
        <dbReference type="Proteomes" id="UP000663720"/>
    </source>
</evidence>
<dbReference type="SUPFAM" id="SSF53474">
    <property type="entry name" value="alpha/beta-Hydrolases"/>
    <property type="match status" value="1"/>
</dbReference>
<protein>
    <submittedName>
        <fullName evidence="5">Alpha/beta hydrolase fold-containing protein</fullName>
    </submittedName>
</protein>
<dbReference type="InterPro" id="IPR052374">
    <property type="entry name" value="SERAC1"/>
</dbReference>